<dbReference type="SUPFAM" id="SSF54593">
    <property type="entry name" value="Glyoxalase/Bleomycin resistance protein/Dihydroxybiphenyl dioxygenase"/>
    <property type="match status" value="1"/>
</dbReference>
<dbReference type="RefSeq" id="WP_152195780.1">
    <property type="nucleotide sequence ID" value="NZ_VUKD01000004.1"/>
</dbReference>
<name>A0A6N7EJ80_9MICO</name>
<organism evidence="2 3">
    <name type="scientific">Georgenia subflava</name>
    <dbReference type="NCBI Taxonomy" id="1622177"/>
    <lineage>
        <taxon>Bacteria</taxon>
        <taxon>Bacillati</taxon>
        <taxon>Actinomycetota</taxon>
        <taxon>Actinomycetes</taxon>
        <taxon>Micrococcales</taxon>
        <taxon>Bogoriellaceae</taxon>
        <taxon>Georgenia</taxon>
    </lineage>
</organism>
<dbReference type="PROSITE" id="PS51819">
    <property type="entry name" value="VOC"/>
    <property type="match status" value="1"/>
</dbReference>
<dbReference type="EMBL" id="WHPC01000008">
    <property type="protein sequence ID" value="MPV36246.1"/>
    <property type="molecule type" value="Genomic_DNA"/>
</dbReference>
<dbReference type="InterPro" id="IPR037523">
    <property type="entry name" value="VOC_core"/>
</dbReference>
<keyword evidence="3" id="KW-1185">Reference proteome</keyword>
<evidence type="ECO:0000313" key="2">
    <source>
        <dbReference type="EMBL" id="MPV36246.1"/>
    </source>
</evidence>
<dbReference type="PANTHER" id="PTHR35908:SF1">
    <property type="entry name" value="CONSERVED PROTEIN"/>
    <property type="match status" value="1"/>
</dbReference>
<protein>
    <submittedName>
        <fullName evidence="2">VOC family protein</fullName>
    </submittedName>
</protein>
<dbReference type="PANTHER" id="PTHR35908">
    <property type="entry name" value="HYPOTHETICAL FUSION PROTEIN"/>
    <property type="match status" value="1"/>
</dbReference>
<dbReference type="Gene3D" id="3.10.180.10">
    <property type="entry name" value="2,3-Dihydroxybiphenyl 1,2-Dioxygenase, domain 1"/>
    <property type="match status" value="1"/>
</dbReference>
<dbReference type="AlphaFoldDB" id="A0A6N7EJ80"/>
<comment type="caution">
    <text evidence="2">The sequence shown here is derived from an EMBL/GenBank/DDBJ whole genome shotgun (WGS) entry which is preliminary data.</text>
</comment>
<dbReference type="InterPro" id="IPR029068">
    <property type="entry name" value="Glyas_Bleomycin-R_OHBP_Dase"/>
</dbReference>
<sequence>MPQLSLSATVLDARDPRGLAHFYRDLLDWPVSTDEDGWVMQRDPAGGAGLSFQREQLHVAPTWPAEDGREQMQLHLDIHVDDLETAVARAVALGARLASFQPQEHVRVMLDPEGHPFCLFVE</sequence>
<dbReference type="OrthoDB" id="1645442at2"/>
<evidence type="ECO:0000313" key="3">
    <source>
        <dbReference type="Proteomes" id="UP000437709"/>
    </source>
</evidence>
<dbReference type="Proteomes" id="UP000437709">
    <property type="component" value="Unassembled WGS sequence"/>
</dbReference>
<proteinExistence type="predicted"/>
<reference evidence="2 3" key="1">
    <citation type="submission" date="2019-10" db="EMBL/GenBank/DDBJ databases">
        <title>Georgenia wutianyii sp. nov. and Georgenia yuyongxinii sp. nov. isolated from plateau pika (Ochotona curzoniae) in the Qinghai-Tibet plateau of China.</title>
        <authorList>
            <person name="Tian Z."/>
        </authorList>
    </citation>
    <scope>NUCLEOTIDE SEQUENCE [LARGE SCALE GENOMIC DNA]</scope>
    <source>
        <strain evidence="2 3">JCM 19765</strain>
    </source>
</reference>
<accession>A0A6N7EJ80</accession>
<feature type="domain" description="VOC" evidence="1">
    <location>
        <begin position="5"/>
        <end position="122"/>
    </location>
</feature>
<gene>
    <name evidence="2" type="ORF">GB881_04145</name>
</gene>
<dbReference type="InterPro" id="IPR041581">
    <property type="entry name" value="Glyoxalase_6"/>
</dbReference>
<evidence type="ECO:0000259" key="1">
    <source>
        <dbReference type="PROSITE" id="PS51819"/>
    </source>
</evidence>
<dbReference type="Pfam" id="PF18029">
    <property type="entry name" value="Glyoxalase_6"/>
    <property type="match status" value="1"/>
</dbReference>